<comment type="caution">
    <text evidence="1">The sequence shown here is derived from an EMBL/GenBank/DDBJ whole genome shotgun (WGS) entry which is preliminary data.</text>
</comment>
<keyword evidence="2" id="KW-1185">Reference proteome</keyword>
<dbReference type="AlphaFoldDB" id="A0A9N9AF74"/>
<evidence type="ECO:0000313" key="2">
    <source>
        <dbReference type="Proteomes" id="UP000789508"/>
    </source>
</evidence>
<accession>A0A9N9AF74</accession>
<name>A0A9N9AF74_9GLOM</name>
<reference evidence="1" key="1">
    <citation type="submission" date="2021-06" db="EMBL/GenBank/DDBJ databases">
        <authorList>
            <person name="Kallberg Y."/>
            <person name="Tangrot J."/>
            <person name="Rosling A."/>
        </authorList>
    </citation>
    <scope>NUCLEOTIDE SEQUENCE</scope>
    <source>
        <strain evidence="1">FL130A</strain>
    </source>
</reference>
<proteinExistence type="predicted"/>
<protein>
    <submittedName>
        <fullName evidence="1">2714_t:CDS:1</fullName>
    </submittedName>
</protein>
<evidence type="ECO:0000313" key="1">
    <source>
        <dbReference type="EMBL" id="CAG8526423.1"/>
    </source>
</evidence>
<organism evidence="1 2">
    <name type="scientific">Ambispora leptoticha</name>
    <dbReference type="NCBI Taxonomy" id="144679"/>
    <lineage>
        <taxon>Eukaryota</taxon>
        <taxon>Fungi</taxon>
        <taxon>Fungi incertae sedis</taxon>
        <taxon>Mucoromycota</taxon>
        <taxon>Glomeromycotina</taxon>
        <taxon>Glomeromycetes</taxon>
        <taxon>Archaeosporales</taxon>
        <taxon>Ambisporaceae</taxon>
        <taxon>Ambispora</taxon>
    </lineage>
</organism>
<sequence>MDNINERQEDPLGPNYDRTQVASQAVWNIYKCLRHSSQLNKKQAESLSALKFFLGDEPRSQNNDNDTGS</sequence>
<dbReference type="EMBL" id="CAJVPS010001150">
    <property type="protein sequence ID" value="CAG8526423.1"/>
    <property type="molecule type" value="Genomic_DNA"/>
</dbReference>
<gene>
    <name evidence="1" type="ORF">ALEPTO_LOCUS4724</name>
</gene>
<dbReference type="Proteomes" id="UP000789508">
    <property type="component" value="Unassembled WGS sequence"/>
</dbReference>